<keyword evidence="1" id="KW-0596">Phosphopantetheine</keyword>
<feature type="domain" description="Carrier" evidence="5">
    <location>
        <begin position="610"/>
        <end position="684"/>
    </location>
</feature>
<dbReference type="SUPFAM" id="SSF47336">
    <property type="entry name" value="ACP-like"/>
    <property type="match status" value="1"/>
</dbReference>
<dbReference type="GO" id="GO:0004312">
    <property type="term" value="F:fatty acid synthase activity"/>
    <property type="evidence" value="ECO:0007669"/>
    <property type="project" value="TreeGrafter"/>
</dbReference>
<evidence type="ECO:0000313" key="7">
    <source>
        <dbReference type="Proteomes" id="UP001152607"/>
    </source>
</evidence>
<dbReference type="InterPro" id="IPR009081">
    <property type="entry name" value="PP-bd_ACP"/>
</dbReference>
<name>A0A9W4XIM1_9PLEO</name>
<sequence>MIIKVDMDAHNDSVTWDRTSWAPFLDAATSAGSCIFFKTRTTRIVSSIDEVHFISGDEPPKVGYLHVEDATDKKSVAASVSILDISGNVLTKLVSMRFSNVETMLESAGPLCYQIAWIPPIFAENPILMENILLVSDDRPLLQGYADQLKDHVGLTVRISSVGDMNQPDAQLVLSRRNTVVIFAPGPVDLVDEVAEKAHAFTWETARIVNMLAALPTATRLFVFTNNFQKASSQTALAHASLHGFARIAAQEYPDIWGGLVDTEGPGFPLLAIKYAQGQDVIRMSDGMPRIARLRPFANSQRHNVSTTTSLFPKPCGTYVVTGGFGDLGLEVLDFLSRKGARRIVVYCRSKLPDRREWPRLTGRMKTVVSRIQGMEKRGTTIYSVSLDLSAPNASEDLRSALETLSLPPVLGVVHAAGISEDGLIKDTTGESFARVFGPKVSGALALHKAFPPGSQGQPLDFFVLFSSIGQLVGTPGQAPYGAANAFLDALAAQRRGTGDNCIAFQWTAWKGMGLAKEAKCLNEELRAKGITAISCEDAFRAWEEADGLDTDHAVVTRIRVLGEEEPVPFPLVAEVVRRRLGEEGTRGKAPTRPSGQNGGALPTGEGLKPYLLKQIRKCLGTILHLDAEEIDGGAAIADLGVDSVVSAALRRELQSKLGIKMSPSLLWKVDTVEKLHEWAYEQLKNDDADG</sequence>
<dbReference type="GO" id="GO:0006633">
    <property type="term" value="P:fatty acid biosynthetic process"/>
    <property type="evidence" value="ECO:0007669"/>
    <property type="project" value="TreeGrafter"/>
</dbReference>
<evidence type="ECO:0000259" key="5">
    <source>
        <dbReference type="PROSITE" id="PS50075"/>
    </source>
</evidence>
<dbReference type="PROSITE" id="PS00012">
    <property type="entry name" value="PHOSPHOPANTETHEINE"/>
    <property type="match status" value="1"/>
</dbReference>
<keyword evidence="7" id="KW-1185">Reference proteome</keyword>
<dbReference type="InterPro" id="IPR020806">
    <property type="entry name" value="PKS_PP-bd"/>
</dbReference>
<dbReference type="Pfam" id="PF08659">
    <property type="entry name" value="KR"/>
    <property type="match status" value="1"/>
</dbReference>
<dbReference type="Gene3D" id="3.40.50.720">
    <property type="entry name" value="NAD(P)-binding Rossmann-like Domain"/>
    <property type="match status" value="1"/>
</dbReference>
<dbReference type="InterPro" id="IPR036736">
    <property type="entry name" value="ACP-like_sf"/>
</dbReference>
<keyword evidence="2" id="KW-0597">Phosphoprotein</keyword>
<dbReference type="CDD" id="cd05274">
    <property type="entry name" value="KR_FAS_SDR_x"/>
    <property type="match status" value="1"/>
</dbReference>
<organism evidence="6 7">
    <name type="scientific">Periconia digitata</name>
    <dbReference type="NCBI Taxonomy" id="1303443"/>
    <lineage>
        <taxon>Eukaryota</taxon>
        <taxon>Fungi</taxon>
        <taxon>Dikarya</taxon>
        <taxon>Ascomycota</taxon>
        <taxon>Pezizomycotina</taxon>
        <taxon>Dothideomycetes</taxon>
        <taxon>Pleosporomycetidae</taxon>
        <taxon>Pleosporales</taxon>
        <taxon>Massarineae</taxon>
        <taxon>Periconiaceae</taxon>
        <taxon>Periconia</taxon>
    </lineage>
</organism>
<dbReference type="Gene3D" id="1.10.1200.10">
    <property type="entry name" value="ACP-like"/>
    <property type="match status" value="1"/>
</dbReference>
<dbReference type="PANTHER" id="PTHR43775">
    <property type="entry name" value="FATTY ACID SYNTHASE"/>
    <property type="match status" value="1"/>
</dbReference>
<protein>
    <recommendedName>
        <fullName evidence="5">Carrier domain-containing protein</fullName>
    </recommendedName>
</protein>
<dbReference type="InterPro" id="IPR006162">
    <property type="entry name" value="Ppantetheine_attach_site"/>
</dbReference>
<evidence type="ECO:0000256" key="4">
    <source>
        <dbReference type="SAM" id="MobiDB-lite"/>
    </source>
</evidence>
<dbReference type="SMART" id="SM00823">
    <property type="entry name" value="PKS_PP"/>
    <property type="match status" value="1"/>
</dbReference>
<dbReference type="GO" id="GO:0031177">
    <property type="term" value="F:phosphopantetheine binding"/>
    <property type="evidence" value="ECO:0007669"/>
    <property type="project" value="InterPro"/>
</dbReference>
<dbReference type="Proteomes" id="UP001152607">
    <property type="component" value="Unassembled WGS sequence"/>
</dbReference>
<dbReference type="OrthoDB" id="5334845at2759"/>
<dbReference type="SMART" id="SM01294">
    <property type="entry name" value="PKS_PP_betabranch"/>
    <property type="match status" value="1"/>
</dbReference>
<gene>
    <name evidence="6" type="ORF">PDIGIT_LOCUS6052</name>
</gene>
<evidence type="ECO:0000313" key="6">
    <source>
        <dbReference type="EMBL" id="CAI6333018.1"/>
    </source>
</evidence>
<dbReference type="InterPro" id="IPR057326">
    <property type="entry name" value="KR_dom"/>
</dbReference>
<evidence type="ECO:0000256" key="1">
    <source>
        <dbReference type="ARBA" id="ARBA00022450"/>
    </source>
</evidence>
<evidence type="ECO:0000256" key="2">
    <source>
        <dbReference type="ARBA" id="ARBA00022553"/>
    </source>
</evidence>
<keyword evidence="3" id="KW-0511">Multifunctional enzyme</keyword>
<evidence type="ECO:0000256" key="3">
    <source>
        <dbReference type="ARBA" id="ARBA00023268"/>
    </source>
</evidence>
<dbReference type="GO" id="GO:0044550">
    <property type="term" value="P:secondary metabolite biosynthetic process"/>
    <property type="evidence" value="ECO:0007669"/>
    <property type="project" value="TreeGrafter"/>
</dbReference>
<dbReference type="PANTHER" id="PTHR43775:SF22">
    <property type="entry name" value="SYNTHASE, PUTATIVE (JCVI)-RELATED"/>
    <property type="match status" value="1"/>
</dbReference>
<dbReference type="InterPro" id="IPR013968">
    <property type="entry name" value="PKS_KR"/>
</dbReference>
<feature type="region of interest" description="Disordered" evidence="4">
    <location>
        <begin position="583"/>
        <end position="604"/>
    </location>
</feature>
<dbReference type="EMBL" id="CAOQHR010000004">
    <property type="protein sequence ID" value="CAI6333018.1"/>
    <property type="molecule type" value="Genomic_DNA"/>
</dbReference>
<accession>A0A9W4XIM1</accession>
<dbReference type="SUPFAM" id="SSF51735">
    <property type="entry name" value="NAD(P)-binding Rossmann-fold domains"/>
    <property type="match status" value="2"/>
</dbReference>
<comment type="caution">
    <text evidence="6">The sequence shown here is derived from an EMBL/GenBank/DDBJ whole genome shotgun (WGS) entry which is preliminary data.</text>
</comment>
<dbReference type="Pfam" id="PF00550">
    <property type="entry name" value="PP-binding"/>
    <property type="match status" value="1"/>
</dbReference>
<dbReference type="PROSITE" id="PS50075">
    <property type="entry name" value="CARRIER"/>
    <property type="match status" value="1"/>
</dbReference>
<dbReference type="AlphaFoldDB" id="A0A9W4XIM1"/>
<dbReference type="SMART" id="SM00822">
    <property type="entry name" value="PKS_KR"/>
    <property type="match status" value="1"/>
</dbReference>
<proteinExistence type="predicted"/>
<dbReference type="InterPro" id="IPR050091">
    <property type="entry name" value="PKS_NRPS_Biosynth_Enz"/>
</dbReference>
<reference evidence="6" key="1">
    <citation type="submission" date="2023-01" db="EMBL/GenBank/DDBJ databases">
        <authorList>
            <person name="Van Ghelder C."/>
            <person name="Rancurel C."/>
        </authorList>
    </citation>
    <scope>NUCLEOTIDE SEQUENCE</scope>
    <source>
        <strain evidence="6">CNCM I-4278</strain>
    </source>
</reference>
<dbReference type="InterPro" id="IPR036291">
    <property type="entry name" value="NAD(P)-bd_dom_sf"/>
</dbReference>